<evidence type="ECO:0000256" key="7">
    <source>
        <dbReference type="SAM" id="Phobius"/>
    </source>
</evidence>
<comment type="similarity">
    <text evidence="2">Belongs to the DoxX family.</text>
</comment>
<reference evidence="8 9" key="1">
    <citation type="submission" date="2021-04" db="EMBL/GenBank/DDBJ databases">
        <authorList>
            <person name="Pira H."/>
            <person name="Risdian C."/>
            <person name="Wink J."/>
        </authorList>
    </citation>
    <scope>NUCLEOTIDE SEQUENCE [LARGE SCALE GENOMIC DNA]</scope>
    <source>
        <strain evidence="8 9">WH53</strain>
    </source>
</reference>
<evidence type="ECO:0000256" key="5">
    <source>
        <dbReference type="ARBA" id="ARBA00022989"/>
    </source>
</evidence>
<evidence type="ECO:0000313" key="8">
    <source>
        <dbReference type="EMBL" id="MBU2711150.1"/>
    </source>
</evidence>
<gene>
    <name evidence="8" type="ORF">KCG35_08765</name>
</gene>
<dbReference type="Proteomes" id="UP000690515">
    <property type="component" value="Unassembled WGS sequence"/>
</dbReference>
<keyword evidence="3" id="KW-1003">Cell membrane</keyword>
<keyword evidence="9" id="KW-1185">Reference proteome</keyword>
<evidence type="ECO:0000256" key="2">
    <source>
        <dbReference type="ARBA" id="ARBA00006679"/>
    </source>
</evidence>
<keyword evidence="4 7" id="KW-0812">Transmembrane</keyword>
<evidence type="ECO:0000256" key="6">
    <source>
        <dbReference type="ARBA" id="ARBA00023136"/>
    </source>
</evidence>
<dbReference type="Pfam" id="PF07681">
    <property type="entry name" value="DoxX"/>
    <property type="match status" value="1"/>
</dbReference>
<evidence type="ECO:0000256" key="3">
    <source>
        <dbReference type="ARBA" id="ARBA00022475"/>
    </source>
</evidence>
<dbReference type="PANTHER" id="PTHR33452:SF7">
    <property type="entry name" value="DOXX FAMILY PROTEIN"/>
    <property type="match status" value="1"/>
</dbReference>
<feature type="transmembrane region" description="Helical" evidence="7">
    <location>
        <begin position="92"/>
        <end position="109"/>
    </location>
</feature>
<comment type="caution">
    <text evidence="8">The sequence shown here is derived from an EMBL/GenBank/DDBJ whole genome shotgun (WGS) entry which is preliminary data.</text>
</comment>
<comment type="subcellular location">
    <subcellularLocation>
        <location evidence="1">Cell membrane</location>
        <topology evidence="1">Multi-pass membrane protein</topology>
    </subcellularLocation>
</comment>
<evidence type="ECO:0000256" key="1">
    <source>
        <dbReference type="ARBA" id="ARBA00004651"/>
    </source>
</evidence>
<dbReference type="PANTHER" id="PTHR33452">
    <property type="entry name" value="OXIDOREDUCTASE CATD-RELATED"/>
    <property type="match status" value="1"/>
</dbReference>
<accession>A0ABS5ZCZ7</accession>
<dbReference type="EMBL" id="JAGSOY010000015">
    <property type="protein sequence ID" value="MBU2711150.1"/>
    <property type="molecule type" value="Genomic_DNA"/>
</dbReference>
<name>A0ABS5ZCZ7_9GAMM</name>
<dbReference type="InterPro" id="IPR032808">
    <property type="entry name" value="DoxX"/>
</dbReference>
<organism evidence="8 9">
    <name type="scientific">Zooshikella harenae</name>
    <dbReference type="NCBI Taxonomy" id="2827238"/>
    <lineage>
        <taxon>Bacteria</taxon>
        <taxon>Pseudomonadati</taxon>
        <taxon>Pseudomonadota</taxon>
        <taxon>Gammaproteobacteria</taxon>
        <taxon>Oceanospirillales</taxon>
        <taxon>Zooshikellaceae</taxon>
        <taxon>Zooshikella</taxon>
    </lineage>
</organism>
<evidence type="ECO:0000313" key="9">
    <source>
        <dbReference type="Proteomes" id="UP000690515"/>
    </source>
</evidence>
<evidence type="ECO:0000256" key="4">
    <source>
        <dbReference type="ARBA" id="ARBA00022692"/>
    </source>
</evidence>
<proteinExistence type="inferred from homology"/>
<feature type="transmembrane region" description="Helical" evidence="7">
    <location>
        <begin position="115"/>
        <end position="138"/>
    </location>
</feature>
<keyword evidence="5 7" id="KW-1133">Transmembrane helix</keyword>
<sequence length="156" mass="17743">MSNKFVCVYCWLCQKSNHYVAPIVDLGMRLFIGWVFWKSGMTKLEGIDQAIFLFEYEYNVPLLSPDIAAYLALSAELALPVLLWLGLGTRFAAVGLTIMTLIIEIFVYPNTTEHYFWLLILSSLWSRGGGVLSLDYLLARHFGPSQNESVFTYKKA</sequence>
<protein>
    <submittedName>
        <fullName evidence="8">DoxX family protein</fullName>
    </submittedName>
</protein>
<dbReference type="InterPro" id="IPR051907">
    <property type="entry name" value="DoxX-like_oxidoreductase"/>
</dbReference>
<keyword evidence="6 7" id="KW-0472">Membrane</keyword>
<dbReference type="RefSeq" id="WP_215819309.1">
    <property type="nucleotide sequence ID" value="NZ_JAGSOY010000015.1"/>
</dbReference>